<dbReference type="RefSeq" id="WP_345588160.1">
    <property type="nucleotide sequence ID" value="NZ_BAABJG010000015.1"/>
</dbReference>
<name>A0ABW3UQ92_9BACL</name>
<sequence>MHPIKLPKEHKQQIIASLQDYVDQEFSIEMGQLAGEGFLEFIMEELTPYIYNQALSDARKVVLQQMTAMEDEIYALEQPLLLTRKSQ</sequence>
<dbReference type="Proteomes" id="UP001597180">
    <property type="component" value="Unassembled WGS sequence"/>
</dbReference>
<protein>
    <submittedName>
        <fullName evidence="1">DUF2164 domain-containing protein</fullName>
    </submittedName>
</protein>
<organism evidence="1 2">
    <name type="scientific">Paenibacillus vulneris</name>
    <dbReference type="NCBI Taxonomy" id="1133364"/>
    <lineage>
        <taxon>Bacteria</taxon>
        <taxon>Bacillati</taxon>
        <taxon>Bacillota</taxon>
        <taxon>Bacilli</taxon>
        <taxon>Bacillales</taxon>
        <taxon>Paenibacillaceae</taxon>
        <taxon>Paenibacillus</taxon>
    </lineage>
</organism>
<gene>
    <name evidence="1" type="ORF">ACFQ4B_20720</name>
</gene>
<dbReference type="Pfam" id="PF09932">
    <property type="entry name" value="DUF2164"/>
    <property type="match status" value="1"/>
</dbReference>
<dbReference type="EMBL" id="JBHTLU010000031">
    <property type="protein sequence ID" value="MFD1222546.1"/>
    <property type="molecule type" value="Genomic_DNA"/>
</dbReference>
<reference evidence="2" key="1">
    <citation type="journal article" date="2019" name="Int. J. Syst. Evol. Microbiol.">
        <title>The Global Catalogue of Microorganisms (GCM) 10K type strain sequencing project: providing services to taxonomists for standard genome sequencing and annotation.</title>
        <authorList>
            <consortium name="The Broad Institute Genomics Platform"/>
            <consortium name="The Broad Institute Genome Sequencing Center for Infectious Disease"/>
            <person name="Wu L."/>
            <person name="Ma J."/>
        </authorList>
    </citation>
    <scope>NUCLEOTIDE SEQUENCE [LARGE SCALE GENOMIC DNA]</scope>
    <source>
        <strain evidence="2">CCUG 53270</strain>
    </source>
</reference>
<evidence type="ECO:0000313" key="2">
    <source>
        <dbReference type="Proteomes" id="UP001597180"/>
    </source>
</evidence>
<comment type="caution">
    <text evidence="1">The sequence shown here is derived from an EMBL/GenBank/DDBJ whole genome shotgun (WGS) entry which is preliminary data.</text>
</comment>
<evidence type="ECO:0000313" key="1">
    <source>
        <dbReference type="EMBL" id="MFD1222546.1"/>
    </source>
</evidence>
<proteinExistence type="predicted"/>
<keyword evidence="2" id="KW-1185">Reference proteome</keyword>
<dbReference type="InterPro" id="IPR018680">
    <property type="entry name" value="DUF2164"/>
</dbReference>
<accession>A0ABW3UQ92</accession>